<accession>A0A329DXI6</accession>
<proteinExistence type="predicted"/>
<dbReference type="AlphaFoldDB" id="A0A329DXI6"/>
<protein>
    <submittedName>
        <fullName evidence="1">Uncharacterized protein</fullName>
    </submittedName>
</protein>
<dbReference type="NCBIfam" id="NF003476">
    <property type="entry name" value="PRK05114.1"/>
    <property type="match status" value="1"/>
</dbReference>
<dbReference type="EMBL" id="QLTR01000047">
    <property type="protein sequence ID" value="RAS55272.1"/>
    <property type="molecule type" value="Genomic_DNA"/>
</dbReference>
<dbReference type="InterPro" id="IPR005371">
    <property type="entry name" value="UPF0181"/>
</dbReference>
<evidence type="ECO:0000313" key="1">
    <source>
        <dbReference type="EMBL" id="RAS55272.1"/>
    </source>
</evidence>
<reference evidence="1 2" key="1">
    <citation type="submission" date="2018-06" db="EMBL/GenBank/DDBJ databases">
        <title>Freshwater and sediment microbial communities from various areas in North America, analyzing microbe dynamics in response to fracking.</title>
        <authorList>
            <person name="Lamendella R."/>
        </authorList>
    </citation>
    <scope>NUCLEOTIDE SEQUENCE [LARGE SCALE GENOMIC DNA]</scope>
    <source>
        <strain evidence="1 2">99A</strain>
    </source>
</reference>
<dbReference type="Proteomes" id="UP000248729">
    <property type="component" value="Unassembled WGS sequence"/>
</dbReference>
<dbReference type="Pfam" id="PF03701">
    <property type="entry name" value="UPF0181"/>
    <property type="match status" value="1"/>
</dbReference>
<gene>
    <name evidence="1" type="ORF">DET48_14723</name>
</gene>
<sequence>MFDDFPPLTHAEQQKAVEKIQSLMSEGMSTAQAIKVVADEIRKAKQQEQQN</sequence>
<dbReference type="RefSeq" id="WP_112404773.1">
    <property type="nucleotide sequence ID" value="NZ_QLTR01000047.1"/>
</dbReference>
<evidence type="ECO:0000313" key="2">
    <source>
        <dbReference type="Proteomes" id="UP000248729"/>
    </source>
</evidence>
<name>A0A329DXI6_VIBDI</name>
<organism evidence="1 2">
    <name type="scientific">Vibrio diazotrophicus</name>
    <dbReference type="NCBI Taxonomy" id="685"/>
    <lineage>
        <taxon>Bacteria</taxon>
        <taxon>Pseudomonadati</taxon>
        <taxon>Pseudomonadota</taxon>
        <taxon>Gammaproteobacteria</taxon>
        <taxon>Vibrionales</taxon>
        <taxon>Vibrionaceae</taxon>
        <taxon>Vibrio</taxon>
    </lineage>
</organism>
<comment type="caution">
    <text evidence="1">The sequence shown here is derived from an EMBL/GenBank/DDBJ whole genome shotgun (WGS) entry which is preliminary data.</text>
</comment>